<evidence type="ECO:0008006" key="3">
    <source>
        <dbReference type="Google" id="ProtNLM"/>
    </source>
</evidence>
<dbReference type="STRING" id="562970.Btus_2765"/>
<keyword evidence="2" id="KW-1185">Reference proteome</keyword>
<protein>
    <recommendedName>
        <fullName evidence="3">Type I restriction enzyme R protein N-terminal domain-containing protein</fullName>
    </recommendedName>
</protein>
<dbReference type="EMBL" id="CP002017">
    <property type="protein sequence ID" value="ADG07412.1"/>
    <property type="molecule type" value="Genomic_DNA"/>
</dbReference>
<dbReference type="HOGENOM" id="CLU_098218_1_1_9"/>
<evidence type="ECO:0000313" key="2">
    <source>
        <dbReference type="Proteomes" id="UP000002368"/>
    </source>
</evidence>
<dbReference type="KEGG" id="bts:Btus_2765"/>
<sequence length="156" mass="18493">MKMFRPDFYVVRKRVEKSLNMLIRNDIYLFEIDVHERTIAHRLAVYLEKEFSSWNIDCEYNRNGYNPKLINLGSRGERRAYPDIIIHHRGTSSNLLAIEMKKLPTQVDPETDKDKLKQYIRHLDYKFGLFLLLSTSIPGCGISEIEWFDEHGRTLS</sequence>
<dbReference type="Proteomes" id="UP000002368">
    <property type="component" value="Chromosome"/>
</dbReference>
<name>D5WUU0_KYRT2</name>
<accession>D5WUU0</accession>
<dbReference type="RefSeq" id="WP_013076693.1">
    <property type="nucleotide sequence ID" value="NC_014098.1"/>
</dbReference>
<evidence type="ECO:0000313" key="1">
    <source>
        <dbReference type="EMBL" id="ADG07412.1"/>
    </source>
</evidence>
<proteinExistence type="predicted"/>
<dbReference type="OrthoDB" id="8907997at2"/>
<reference evidence="1 2" key="1">
    <citation type="journal article" date="2011" name="Stand. Genomic Sci.">
        <title>Complete genome sequence of the thermophilic, hydrogen-oxidizing Bacillus tusciae type strain (T2) and reclassification in the new genus, Kyrpidia gen. nov. as Kyrpidia tusciae comb. nov. and emendation of the family Alicyclobacillaceae da Costa and Rainey, 2010.</title>
        <authorList>
            <person name="Klenk H.P."/>
            <person name="Lapidus A."/>
            <person name="Chertkov O."/>
            <person name="Copeland A."/>
            <person name="Del Rio T.G."/>
            <person name="Nolan M."/>
            <person name="Lucas S."/>
            <person name="Chen F."/>
            <person name="Tice H."/>
            <person name="Cheng J.F."/>
            <person name="Han C."/>
            <person name="Bruce D."/>
            <person name="Goodwin L."/>
            <person name="Pitluck S."/>
            <person name="Pati A."/>
            <person name="Ivanova N."/>
            <person name="Mavromatis K."/>
            <person name="Daum C."/>
            <person name="Chen A."/>
            <person name="Palaniappan K."/>
            <person name="Chang Y.J."/>
            <person name="Land M."/>
            <person name="Hauser L."/>
            <person name="Jeffries C.D."/>
            <person name="Detter J.C."/>
            <person name="Rohde M."/>
            <person name="Abt B."/>
            <person name="Pukall R."/>
            <person name="Goker M."/>
            <person name="Bristow J."/>
            <person name="Markowitz V."/>
            <person name="Hugenholtz P."/>
            <person name="Eisen J.A."/>
        </authorList>
    </citation>
    <scope>NUCLEOTIDE SEQUENCE [LARGE SCALE GENOMIC DNA]</scope>
    <source>
        <strain evidence="1 2">DSM 2912</strain>
    </source>
</reference>
<gene>
    <name evidence="1" type="ordered locus">Btus_2765</name>
</gene>
<dbReference type="eggNOG" id="ENOG50330YB">
    <property type="taxonomic scope" value="Bacteria"/>
</dbReference>
<dbReference type="AlphaFoldDB" id="D5WUU0"/>
<organism evidence="1 2">
    <name type="scientific">Kyrpidia tusciae (strain DSM 2912 / NBRC 15312 / T2)</name>
    <name type="common">Bacillus tusciae</name>
    <dbReference type="NCBI Taxonomy" id="562970"/>
    <lineage>
        <taxon>Bacteria</taxon>
        <taxon>Bacillati</taxon>
        <taxon>Bacillota</taxon>
        <taxon>Bacilli</taxon>
        <taxon>Bacillales</taxon>
        <taxon>Alicyclobacillaceae</taxon>
        <taxon>Kyrpidia</taxon>
    </lineage>
</organism>